<dbReference type="HOGENOM" id="CLU_992734_0_0_7"/>
<dbReference type="eggNOG" id="ENOG50319AR">
    <property type="taxonomic scope" value="Bacteria"/>
</dbReference>
<keyword evidence="1" id="KW-1133">Transmembrane helix</keyword>
<gene>
    <name evidence="2" type="ORF">A11Q_1643</name>
</gene>
<sequence length="280" mass="32105">MKKFKTLVMLISVSHSVIRGKTQMNMELNNSQELNRLSEQEVRFRCPHCQKLYRTSTDVFEGSEPEFDCSDCNKAFLLHNRCDDFGLYVASMVQEPVQFDSCPKCSSLKPHKSDECPTCGVLGSKYLELQKLESPALFELNQIWKRVMQGFDQDSLHQEFLNECHRKMALNFAFQKYSDLQKTLGYDSLCKQYLRQIELRLEQQLKAVQQPANEKAKAQTTPPMSKMQWVFMGLGAVGMASLIYNKFVPTFPNFNGLVMMLTVLAFGIGLFSNSKSDLKL</sequence>
<organism evidence="2 3">
    <name type="scientific">Pseudobdellovibrio exovorus JSS</name>
    <dbReference type="NCBI Taxonomy" id="1184267"/>
    <lineage>
        <taxon>Bacteria</taxon>
        <taxon>Pseudomonadati</taxon>
        <taxon>Bdellovibrionota</taxon>
        <taxon>Bdellovibrionia</taxon>
        <taxon>Bdellovibrionales</taxon>
        <taxon>Pseudobdellovibrionaceae</taxon>
        <taxon>Pseudobdellovibrio</taxon>
    </lineage>
</organism>
<keyword evidence="1" id="KW-0812">Transmembrane</keyword>
<keyword evidence="3" id="KW-1185">Reference proteome</keyword>
<proteinExistence type="predicted"/>
<evidence type="ECO:0000313" key="3">
    <source>
        <dbReference type="Proteomes" id="UP000012040"/>
    </source>
</evidence>
<dbReference type="EMBL" id="CP003537">
    <property type="protein sequence ID" value="AGH95859.1"/>
    <property type="molecule type" value="Genomic_DNA"/>
</dbReference>
<dbReference type="Proteomes" id="UP000012040">
    <property type="component" value="Chromosome"/>
</dbReference>
<evidence type="ECO:0000313" key="2">
    <source>
        <dbReference type="EMBL" id="AGH95859.1"/>
    </source>
</evidence>
<dbReference type="KEGG" id="bex:A11Q_1643"/>
<dbReference type="AlphaFoldDB" id="M4VRP6"/>
<feature type="transmembrane region" description="Helical" evidence="1">
    <location>
        <begin position="229"/>
        <end position="247"/>
    </location>
</feature>
<protein>
    <submittedName>
        <fullName evidence="2">Uncharacterized protein</fullName>
    </submittedName>
</protein>
<dbReference type="PATRIC" id="fig|1184267.3.peg.1664"/>
<reference evidence="2 3" key="1">
    <citation type="journal article" date="2013" name="ISME J.">
        <title>By their genes ye shall know them: genomic signatures of predatory bacteria.</title>
        <authorList>
            <person name="Pasternak Z."/>
            <person name="Pietrokovski S."/>
            <person name="Rotem O."/>
            <person name="Gophna U."/>
            <person name="Lurie-Weinberger M.N."/>
            <person name="Jurkevitch E."/>
        </authorList>
    </citation>
    <scope>NUCLEOTIDE SEQUENCE [LARGE SCALE GENOMIC DNA]</scope>
    <source>
        <strain evidence="2 3">JSS</strain>
    </source>
</reference>
<feature type="transmembrane region" description="Helical" evidence="1">
    <location>
        <begin position="254"/>
        <end position="272"/>
    </location>
</feature>
<evidence type="ECO:0000256" key="1">
    <source>
        <dbReference type="SAM" id="Phobius"/>
    </source>
</evidence>
<dbReference type="STRING" id="1184267.A11Q_1643"/>
<accession>M4VRP6</accession>
<name>M4VRP6_9BACT</name>
<keyword evidence="1" id="KW-0472">Membrane</keyword>